<keyword evidence="2" id="KW-1185">Reference proteome</keyword>
<reference evidence="1 2" key="1">
    <citation type="submission" date="2021-06" db="EMBL/GenBank/DDBJ databases">
        <title>Caerostris darwini draft genome.</title>
        <authorList>
            <person name="Kono N."/>
            <person name="Arakawa K."/>
        </authorList>
    </citation>
    <scope>NUCLEOTIDE SEQUENCE [LARGE SCALE GENOMIC DNA]</scope>
</reference>
<comment type="caution">
    <text evidence="1">The sequence shown here is derived from an EMBL/GenBank/DDBJ whole genome shotgun (WGS) entry which is preliminary data.</text>
</comment>
<name>A0AAV4RKQ7_9ARAC</name>
<accession>A0AAV4RKQ7</accession>
<protein>
    <submittedName>
        <fullName evidence="1">Uncharacterized protein</fullName>
    </submittedName>
</protein>
<sequence>MLIGLSSTSSSVFPVIGEVVWVKEREGGRHRGVSCPAGFLGSDSLYFRPIHQESTSETIGKRTIVFFGRRCLCALTGDKTGYHVFITHCKAVRRPFFWREGSFPFCEMSPTPTPSLVVVFLNLDPFCLCMDFPHGNCLLSLVIPQGYLFRGPPVLHFARVTVFDLQMQKGCLFSALVKKG</sequence>
<evidence type="ECO:0000313" key="1">
    <source>
        <dbReference type="EMBL" id="GIY21077.1"/>
    </source>
</evidence>
<dbReference type="AlphaFoldDB" id="A0AAV4RKQ7"/>
<proteinExistence type="predicted"/>
<evidence type="ECO:0000313" key="2">
    <source>
        <dbReference type="Proteomes" id="UP001054837"/>
    </source>
</evidence>
<organism evidence="1 2">
    <name type="scientific">Caerostris darwini</name>
    <dbReference type="NCBI Taxonomy" id="1538125"/>
    <lineage>
        <taxon>Eukaryota</taxon>
        <taxon>Metazoa</taxon>
        <taxon>Ecdysozoa</taxon>
        <taxon>Arthropoda</taxon>
        <taxon>Chelicerata</taxon>
        <taxon>Arachnida</taxon>
        <taxon>Araneae</taxon>
        <taxon>Araneomorphae</taxon>
        <taxon>Entelegynae</taxon>
        <taxon>Araneoidea</taxon>
        <taxon>Araneidae</taxon>
        <taxon>Caerostris</taxon>
    </lineage>
</organism>
<dbReference type="EMBL" id="BPLQ01006245">
    <property type="protein sequence ID" value="GIY21077.1"/>
    <property type="molecule type" value="Genomic_DNA"/>
</dbReference>
<dbReference type="Proteomes" id="UP001054837">
    <property type="component" value="Unassembled WGS sequence"/>
</dbReference>
<gene>
    <name evidence="1" type="ORF">CDAR_42261</name>
</gene>